<dbReference type="Proteomes" id="UP001157946">
    <property type="component" value="Unassembled WGS sequence"/>
</dbReference>
<dbReference type="RefSeq" id="WP_102993021.1">
    <property type="nucleotide sequence ID" value="NZ_FXTU01000002.1"/>
</dbReference>
<feature type="region of interest" description="Disordered" evidence="1">
    <location>
        <begin position="40"/>
        <end position="62"/>
    </location>
</feature>
<reference evidence="2" key="1">
    <citation type="submission" date="2017-05" db="EMBL/GenBank/DDBJ databases">
        <authorList>
            <person name="Varghese N."/>
            <person name="Submissions S."/>
        </authorList>
    </citation>
    <scope>NUCLEOTIDE SEQUENCE</scope>
    <source>
        <strain evidence="2">DSM 45262</strain>
    </source>
</reference>
<evidence type="ECO:0000313" key="3">
    <source>
        <dbReference type="Proteomes" id="UP001157946"/>
    </source>
</evidence>
<proteinExistence type="predicted"/>
<dbReference type="AlphaFoldDB" id="A0AA46AEI7"/>
<organism evidence="2 3">
    <name type="scientific">Laceyella tengchongensis</name>
    <dbReference type="NCBI Taxonomy" id="574699"/>
    <lineage>
        <taxon>Bacteria</taxon>
        <taxon>Bacillati</taxon>
        <taxon>Bacillota</taxon>
        <taxon>Bacilli</taxon>
        <taxon>Bacillales</taxon>
        <taxon>Thermoactinomycetaceae</taxon>
        <taxon>Laceyella</taxon>
    </lineage>
</organism>
<gene>
    <name evidence="2" type="ORF">SAMN06265361_102430</name>
</gene>
<name>A0AA46AEI7_9BACL</name>
<evidence type="ECO:0000256" key="1">
    <source>
        <dbReference type="SAM" id="MobiDB-lite"/>
    </source>
</evidence>
<dbReference type="EMBL" id="FXTU01000002">
    <property type="protein sequence ID" value="SMP13020.1"/>
    <property type="molecule type" value="Genomic_DNA"/>
</dbReference>
<sequence length="62" mass="6957">MKKTYLCESCGKVAAKYEARLTKKGKNVLVCQSCLKKLNDEPDTLSHPLDLDHQDGESSFQL</sequence>
<accession>A0AA46AEI7</accession>
<protein>
    <submittedName>
        <fullName evidence="2">Uncharacterized protein</fullName>
    </submittedName>
</protein>
<evidence type="ECO:0000313" key="2">
    <source>
        <dbReference type="EMBL" id="SMP13020.1"/>
    </source>
</evidence>
<keyword evidence="3" id="KW-1185">Reference proteome</keyword>
<comment type="caution">
    <text evidence="2">The sequence shown here is derived from an EMBL/GenBank/DDBJ whole genome shotgun (WGS) entry which is preliminary data.</text>
</comment>